<dbReference type="Gene3D" id="1.20.1530.10">
    <property type="entry name" value="Na+/H+ antiporter like domain"/>
    <property type="match status" value="1"/>
</dbReference>
<evidence type="ECO:0000313" key="9">
    <source>
        <dbReference type="Proteomes" id="UP000005234"/>
    </source>
</evidence>
<dbReference type="eggNOG" id="COG3004">
    <property type="taxonomic scope" value="Bacteria"/>
</dbReference>
<accession>H8KYQ5</accession>
<dbReference type="Proteomes" id="UP000005234">
    <property type="component" value="Chromosome"/>
</dbReference>
<feature type="transmembrane region" description="Helical" evidence="7">
    <location>
        <begin position="162"/>
        <end position="180"/>
    </location>
</feature>
<feature type="transmembrane region" description="Helical" evidence="7">
    <location>
        <begin position="299"/>
        <end position="323"/>
    </location>
</feature>
<evidence type="ECO:0000256" key="7">
    <source>
        <dbReference type="HAMAP-Rule" id="MF_01844"/>
    </source>
</evidence>
<dbReference type="InterPro" id="IPR004670">
    <property type="entry name" value="NhaA"/>
</dbReference>
<comment type="subcellular location">
    <subcellularLocation>
        <location evidence="1 7">Cell inner membrane</location>
        <topology evidence="1 7">Multi-pass membrane protein</topology>
    </subcellularLocation>
</comment>
<gene>
    <name evidence="7" type="primary">nhaA</name>
    <name evidence="8" type="ordered locus">Fraau_1717</name>
</gene>
<feature type="transmembrane region" description="Helical" evidence="7">
    <location>
        <begin position="264"/>
        <end position="287"/>
    </location>
</feature>
<dbReference type="PANTHER" id="PTHR30341:SF0">
    <property type="entry name" value="NA(+)_H(+) ANTIPORTER NHAA"/>
    <property type="match status" value="1"/>
</dbReference>
<keyword evidence="3 7" id="KW-0812">Transmembrane</keyword>
<feature type="transmembrane region" description="Helical" evidence="7">
    <location>
        <begin position="186"/>
        <end position="203"/>
    </location>
</feature>
<dbReference type="HOGENOM" id="CLU_015803_1_2_6"/>
<reference evidence="8" key="1">
    <citation type="submission" date="2012-02" db="EMBL/GenBank/DDBJ databases">
        <title>The complete genome of Frateuria aurantia DSM 6220.</title>
        <authorList>
            <consortium name="US DOE Joint Genome Institute (JGI-PGF)"/>
            <person name="Lucas S."/>
            <person name="Copeland A."/>
            <person name="Lapidus A."/>
            <person name="Glavina del Rio T."/>
            <person name="Dalin E."/>
            <person name="Tice H."/>
            <person name="Bruce D."/>
            <person name="Goodwin L."/>
            <person name="Pitluck S."/>
            <person name="Peters L."/>
            <person name="Ovchinnikova G."/>
            <person name="Teshima H."/>
            <person name="Kyrpides N."/>
            <person name="Mavromatis K."/>
            <person name="Ivanova N."/>
            <person name="Brettin T."/>
            <person name="Detter J.C."/>
            <person name="Han C."/>
            <person name="Larimer F."/>
            <person name="Land M."/>
            <person name="Hauser L."/>
            <person name="Markowitz V."/>
            <person name="Cheng J.-F."/>
            <person name="Hugenholtz P."/>
            <person name="Woyke T."/>
            <person name="Wu D."/>
            <person name="Brambilla E."/>
            <person name="Klenk H.-P."/>
            <person name="Eisen J.A."/>
        </authorList>
    </citation>
    <scope>NUCLEOTIDE SEQUENCE</scope>
    <source>
        <strain evidence="8">DSM 6220</strain>
    </source>
</reference>
<keyword evidence="9" id="KW-1185">Reference proteome</keyword>
<proteinExistence type="inferred from homology"/>
<dbReference type="NCBIfam" id="TIGR00773">
    <property type="entry name" value="NhaA"/>
    <property type="match status" value="1"/>
</dbReference>
<evidence type="ECO:0000256" key="5">
    <source>
        <dbReference type="ARBA" id="ARBA00023136"/>
    </source>
</evidence>
<dbReference type="AlphaFoldDB" id="H8KYQ5"/>
<organism evidence="8 9">
    <name type="scientific">Frateuria aurantia (strain ATCC 33424 / DSM 6220 / KCTC 2777 / LMG 1558 / NBRC 3245 / NCIMB 13370)</name>
    <name type="common">Acetobacter aurantius</name>
    <dbReference type="NCBI Taxonomy" id="767434"/>
    <lineage>
        <taxon>Bacteria</taxon>
        <taxon>Pseudomonadati</taxon>
        <taxon>Pseudomonadota</taxon>
        <taxon>Gammaproteobacteria</taxon>
        <taxon>Lysobacterales</taxon>
        <taxon>Rhodanobacteraceae</taxon>
        <taxon>Frateuria</taxon>
    </lineage>
</organism>
<dbReference type="EMBL" id="CP003350">
    <property type="protein sequence ID" value="AFC86126.1"/>
    <property type="molecule type" value="Genomic_DNA"/>
</dbReference>
<keyword evidence="7" id="KW-0997">Cell inner membrane</keyword>
<name>H8KYQ5_FRAAD</name>
<keyword evidence="2 7" id="KW-1003">Cell membrane</keyword>
<feature type="transmembrane region" description="Helical" evidence="7">
    <location>
        <begin position="65"/>
        <end position="84"/>
    </location>
</feature>
<dbReference type="Pfam" id="PF06965">
    <property type="entry name" value="Na_H_antiport_1"/>
    <property type="match status" value="1"/>
</dbReference>
<dbReference type="KEGG" id="fau:Fraau_1717"/>
<protein>
    <recommendedName>
        <fullName evidence="7">Na(+)/H(+) antiporter NhaA</fullName>
    </recommendedName>
    <alternativeName>
        <fullName evidence="7">Sodium/proton antiporter NhaA</fullName>
    </alternativeName>
</protein>
<dbReference type="PANTHER" id="PTHR30341">
    <property type="entry name" value="SODIUM ION/PROTON ANTIPORTER NHAA-RELATED"/>
    <property type="match status" value="1"/>
</dbReference>
<dbReference type="GO" id="GO:0015385">
    <property type="term" value="F:sodium:proton antiporter activity"/>
    <property type="evidence" value="ECO:0007669"/>
    <property type="project" value="UniProtKB-UniRule"/>
</dbReference>
<comment type="function">
    <text evidence="7">Na(+)/H(+) antiporter that extrudes sodium in exchange for external protons.</text>
</comment>
<keyword evidence="7" id="KW-0813">Transport</keyword>
<evidence type="ECO:0000256" key="3">
    <source>
        <dbReference type="ARBA" id="ARBA00022692"/>
    </source>
</evidence>
<evidence type="ECO:0000256" key="6">
    <source>
        <dbReference type="ARBA" id="ARBA00023201"/>
    </source>
</evidence>
<dbReference type="GO" id="GO:0006885">
    <property type="term" value="P:regulation of pH"/>
    <property type="evidence" value="ECO:0007669"/>
    <property type="project" value="UniProtKB-UniRule"/>
</dbReference>
<evidence type="ECO:0000256" key="4">
    <source>
        <dbReference type="ARBA" id="ARBA00022989"/>
    </source>
</evidence>
<feature type="transmembrane region" description="Helical" evidence="7">
    <location>
        <begin position="26"/>
        <end position="45"/>
    </location>
</feature>
<evidence type="ECO:0000256" key="2">
    <source>
        <dbReference type="ARBA" id="ARBA00022475"/>
    </source>
</evidence>
<feature type="transmembrane region" description="Helical" evidence="7">
    <location>
        <begin position="105"/>
        <end position="126"/>
    </location>
</feature>
<dbReference type="InterPro" id="IPR023171">
    <property type="entry name" value="Na/H_antiporter_dom_sf"/>
</dbReference>
<comment type="similarity">
    <text evidence="7">Belongs to the NhaA Na(+)/H(+) (TC 2.A.33) antiporter family.</text>
</comment>
<keyword evidence="7" id="KW-0406">Ion transport</keyword>
<keyword evidence="7" id="KW-0050">Antiport</keyword>
<keyword evidence="7" id="KW-0915">Sodium</keyword>
<sequence length="398" mass="41792">MTAKPAVPLMDSAGDHPVHAGRRSGLLLVLAALAGLCLANVLPAGRVTDFWDQPWRLASSWQLPSLANMFDEGLMALFFLAAGLEIKLELCCGSLRGFRRAALPVAAACGGVLVPALIYLICNAGLPQVSGWAVPTATDIAFATGMLGLLPQSLGRSLRPLLLALAMIDDVIAVLVVMLFYSQALAPGGAIWLLAAATLYLLLRCRDQAATVMLLSVGVLIWIGLWRCGLHPALAGMVLGLLWPAGRTRPWHGARRLKAALDPWVAYVVMPGFALIHASIDLHGLVLTSTAALRLGVGVVAGLVLGKPIGIVLAAWAAIRLGLARRPAGMSWPQLALIGMLAGIGLTMAMFITTLALTDVHAQRLARCAVLLGSLLSTLLALGFGGWLSRRGPPIEPV</sequence>
<comment type="catalytic activity">
    <reaction evidence="7">
        <text>Na(+)(in) + 2 H(+)(out) = Na(+)(out) + 2 H(+)(in)</text>
        <dbReference type="Rhea" id="RHEA:29251"/>
        <dbReference type="ChEBI" id="CHEBI:15378"/>
        <dbReference type="ChEBI" id="CHEBI:29101"/>
    </reaction>
</comment>
<evidence type="ECO:0000313" key="8">
    <source>
        <dbReference type="EMBL" id="AFC86126.1"/>
    </source>
</evidence>
<keyword evidence="4 7" id="KW-1133">Transmembrane helix</keyword>
<feature type="transmembrane region" description="Helical" evidence="7">
    <location>
        <begin position="369"/>
        <end position="388"/>
    </location>
</feature>
<dbReference type="GO" id="GO:0005886">
    <property type="term" value="C:plasma membrane"/>
    <property type="evidence" value="ECO:0007669"/>
    <property type="project" value="UniProtKB-SubCell"/>
</dbReference>
<dbReference type="HAMAP" id="MF_01844">
    <property type="entry name" value="NhaA"/>
    <property type="match status" value="1"/>
</dbReference>
<feature type="transmembrane region" description="Helical" evidence="7">
    <location>
        <begin position="132"/>
        <end position="150"/>
    </location>
</feature>
<feature type="transmembrane region" description="Helical" evidence="7">
    <location>
        <begin position="215"/>
        <end position="244"/>
    </location>
</feature>
<evidence type="ECO:0000256" key="1">
    <source>
        <dbReference type="ARBA" id="ARBA00004429"/>
    </source>
</evidence>
<dbReference type="STRING" id="767434.Fraau_1717"/>
<feature type="transmembrane region" description="Helical" evidence="7">
    <location>
        <begin position="335"/>
        <end position="357"/>
    </location>
</feature>
<keyword evidence="5 7" id="KW-0472">Membrane</keyword>
<keyword evidence="6 7" id="KW-0739">Sodium transport</keyword>